<dbReference type="GO" id="GO:0005871">
    <property type="term" value="C:kinesin complex"/>
    <property type="evidence" value="ECO:0007669"/>
    <property type="project" value="TreeGrafter"/>
</dbReference>
<keyword evidence="1" id="KW-0493">Microtubule</keyword>
<keyword evidence="3 5" id="KW-0067">ATP-binding</keyword>
<accession>A0A0C3FMU6</accession>
<feature type="compositionally biased region" description="Acidic residues" evidence="6">
    <location>
        <begin position="963"/>
        <end position="975"/>
    </location>
</feature>
<feature type="compositionally biased region" description="Basic residues" evidence="6">
    <location>
        <begin position="978"/>
        <end position="987"/>
    </location>
</feature>
<reference evidence="8 9" key="1">
    <citation type="submission" date="2014-04" db="EMBL/GenBank/DDBJ databases">
        <authorList>
            <consortium name="DOE Joint Genome Institute"/>
            <person name="Kuo A."/>
            <person name="Tarkka M."/>
            <person name="Buscot F."/>
            <person name="Kohler A."/>
            <person name="Nagy L.G."/>
            <person name="Floudas D."/>
            <person name="Copeland A."/>
            <person name="Barry K.W."/>
            <person name="Cichocki N."/>
            <person name="Veneault-Fourrey C."/>
            <person name="LaButti K."/>
            <person name="Lindquist E.A."/>
            <person name="Lipzen A."/>
            <person name="Lundell T."/>
            <person name="Morin E."/>
            <person name="Murat C."/>
            <person name="Sun H."/>
            <person name="Tunlid A."/>
            <person name="Henrissat B."/>
            <person name="Grigoriev I.V."/>
            <person name="Hibbett D.S."/>
            <person name="Martin F."/>
            <person name="Nordberg H.P."/>
            <person name="Cantor M.N."/>
            <person name="Hua S.X."/>
        </authorList>
    </citation>
    <scope>NUCLEOTIDE SEQUENCE [LARGE SCALE GENOMIC DNA]</scope>
    <source>
        <strain evidence="8 9">F 1598</strain>
    </source>
</reference>
<dbReference type="InterPro" id="IPR036961">
    <property type="entry name" value="Kinesin_motor_dom_sf"/>
</dbReference>
<feature type="compositionally biased region" description="Pro residues" evidence="6">
    <location>
        <begin position="350"/>
        <end position="359"/>
    </location>
</feature>
<protein>
    <recommendedName>
        <fullName evidence="7">Kinesin motor domain-containing protein</fullName>
    </recommendedName>
</protein>
<feature type="region of interest" description="Disordered" evidence="6">
    <location>
        <begin position="739"/>
        <end position="1020"/>
    </location>
</feature>
<feature type="region of interest" description="Disordered" evidence="6">
    <location>
        <begin position="1"/>
        <end position="93"/>
    </location>
</feature>
<evidence type="ECO:0000256" key="2">
    <source>
        <dbReference type="ARBA" id="ARBA00022741"/>
    </source>
</evidence>
<evidence type="ECO:0000256" key="5">
    <source>
        <dbReference type="PROSITE-ProRule" id="PRU00283"/>
    </source>
</evidence>
<dbReference type="Proteomes" id="UP000054166">
    <property type="component" value="Unassembled WGS sequence"/>
</dbReference>
<dbReference type="Gene3D" id="3.40.850.10">
    <property type="entry name" value="Kinesin motor domain"/>
    <property type="match status" value="1"/>
</dbReference>
<dbReference type="GO" id="GO:0005524">
    <property type="term" value="F:ATP binding"/>
    <property type="evidence" value="ECO:0007669"/>
    <property type="project" value="UniProtKB-UniRule"/>
</dbReference>
<evidence type="ECO:0000256" key="3">
    <source>
        <dbReference type="ARBA" id="ARBA00022840"/>
    </source>
</evidence>
<dbReference type="OrthoDB" id="123929at2759"/>
<dbReference type="InterPro" id="IPR027417">
    <property type="entry name" value="P-loop_NTPase"/>
</dbReference>
<evidence type="ECO:0000256" key="4">
    <source>
        <dbReference type="ARBA" id="ARBA00023175"/>
    </source>
</evidence>
<feature type="compositionally biased region" description="Basic residues" evidence="6">
    <location>
        <begin position="915"/>
        <end position="926"/>
    </location>
</feature>
<feature type="compositionally biased region" description="Acidic residues" evidence="6">
    <location>
        <begin position="753"/>
        <end position="762"/>
    </location>
</feature>
<dbReference type="AlphaFoldDB" id="A0A0C3FMU6"/>
<feature type="compositionally biased region" description="Acidic residues" evidence="6">
    <location>
        <begin position="863"/>
        <end position="877"/>
    </location>
</feature>
<feature type="compositionally biased region" description="Acidic residues" evidence="6">
    <location>
        <begin position="837"/>
        <end position="850"/>
    </location>
</feature>
<feature type="compositionally biased region" description="Low complexity" evidence="6">
    <location>
        <begin position="796"/>
        <end position="808"/>
    </location>
</feature>
<gene>
    <name evidence="8" type="ORF">PILCRDRAFT_817501</name>
</gene>
<keyword evidence="9" id="KW-1185">Reference proteome</keyword>
<organism evidence="8 9">
    <name type="scientific">Piloderma croceum (strain F 1598)</name>
    <dbReference type="NCBI Taxonomy" id="765440"/>
    <lineage>
        <taxon>Eukaryota</taxon>
        <taxon>Fungi</taxon>
        <taxon>Dikarya</taxon>
        <taxon>Basidiomycota</taxon>
        <taxon>Agaricomycotina</taxon>
        <taxon>Agaricomycetes</taxon>
        <taxon>Agaricomycetidae</taxon>
        <taxon>Atheliales</taxon>
        <taxon>Atheliaceae</taxon>
        <taxon>Piloderma</taxon>
    </lineage>
</organism>
<dbReference type="PROSITE" id="PS00411">
    <property type="entry name" value="KINESIN_MOTOR_1"/>
    <property type="match status" value="1"/>
</dbReference>
<feature type="compositionally biased region" description="Low complexity" evidence="6">
    <location>
        <begin position="9"/>
        <end position="47"/>
    </location>
</feature>
<dbReference type="GO" id="GO:0003777">
    <property type="term" value="F:microtubule motor activity"/>
    <property type="evidence" value="ECO:0007669"/>
    <property type="project" value="InterPro"/>
</dbReference>
<dbReference type="PANTHER" id="PTHR24115">
    <property type="entry name" value="KINESIN-RELATED"/>
    <property type="match status" value="1"/>
</dbReference>
<dbReference type="STRING" id="765440.A0A0C3FMU6"/>
<evidence type="ECO:0000256" key="1">
    <source>
        <dbReference type="ARBA" id="ARBA00022701"/>
    </source>
</evidence>
<dbReference type="EMBL" id="KN832985">
    <property type="protein sequence ID" value="KIM85470.1"/>
    <property type="molecule type" value="Genomic_DNA"/>
</dbReference>
<proteinExistence type="inferred from homology"/>
<dbReference type="GO" id="GO:0005634">
    <property type="term" value="C:nucleus"/>
    <property type="evidence" value="ECO:0007669"/>
    <property type="project" value="TreeGrafter"/>
</dbReference>
<feature type="compositionally biased region" description="Acidic residues" evidence="6">
    <location>
        <begin position="769"/>
        <end position="792"/>
    </location>
</feature>
<dbReference type="Pfam" id="PF00225">
    <property type="entry name" value="Kinesin"/>
    <property type="match status" value="2"/>
</dbReference>
<dbReference type="InterPro" id="IPR019821">
    <property type="entry name" value="Kinesin_motor_CS"/>
</dbReference>
<dbReference type="GO" id="GO:0008017">
    <property type="term" value="F:microtubule binding"/>
    <property type="evidence" value="ECO:0007669"/>
    <property type="project" value="InterPro"/>
</dbReference>
<feature type="region of interest" description="Disordered" evidence="6">
    <location>
        <begin position="109"/>
        <end position="156"/>
    </location>
</feature>
<feature type="binding site" evidence="5">
    <location>
        <begin position="203"/>
        <end position="210"/>
    </location>
    <ligand>
        <name>ATP</name>
        <dbReference type="ChEBI" id="CHEBI:30616"/>
    </ligand>
</feature>
<dbReference type="SMART" id="SM00129">
    <property type="entry name" value="KISc"/>
    <property type="match status" value="1"/>
</dbReference>
<dbReference type="InterPro" id="IPR001752">
    <property type="entry name" value="Kinesin_motor_dom"/>
</dbReference>
<dbReference type="PROSITE" id="PS50067">
    <property type="entry name" value="KINESIN_MOTOR_2"/>
    <property type="match status" value="1"/>
</dbReference>
<evidence type="ECO:0000313" key="8">
    <source>
        <dbReference type="EMBL" id="KIM85470.1"/>
    </source>
</evidence>
<evidence type="ECO:0000256" key="6">
    <source>
        <dbReference type="SAM" id="MobiDB-lite"/>
    </source>
</evidence>
<dbReference type="PRINTS" id="PR00380">
    <property type="entry name" value="KINESINHEAVY"/>
</dbReference>
<name>A0A0C3FMU6_PILCF</name>
<feature type="compositionally biased region" description="Low complexity" evidence="6">
    <location>
        <begin position="146"/>
        <end position="156"/>
    </location>
</feature>
<dbReference type="GO" id="GO:0007018">
    <property type="term" value="P:microtubule-based movement"/>
    <property type="evidence" value="ECO:0007669"/>
    <property type="project" value="InterPro"/>
</dbReference>
<dbReference type="GO" id="GO:0005874">
    <property type="term" value="C:microtubule"/>
    <property type="evidence" value="ECO:0007669"/>
    <property type="project" value="UniProtKB-KW"/>
</dbReference>
<comment type="similarity">
    <text evidence="5">Belongs to the TRAFAC class myosin-kinesin ATPase superfamily. Kinesin family.</text>
</comment>
<keyword evidence="4 5" id="KW-0505">Motor protein</keyword>
<feature type="region of interest" description="Disordered" evidence="6">
    <location>
        <begin position="335"/>
        <end position="364"/>
    </location>
</feature>
<dbReference type="HOGENOM" id="CLU_001485_9_0_1"/>
<dbReference type="InterPro" id="IPR027640">
    <property type="entry name" value="Kinesin-like_fam"/>
</dbReference>
<dbReference type="InParanoid" id="A0A0C3FMU6"/>
<evidence type="ECO:0000313" key="9">
    <source>
        <dbReference type="Proteomes" id="UP000054166"/>
    </source>
</evidence>
<feature type="compositionally biased region" description="Low complexity" evidence="6">
    <location>
        <begin position="895"/>
        <end position="911"/>
    </location>
</feature>
<dbReference type="SUPFAM" id="SSF52540">
    <property type="entry name" value="P-loop containing nucleoside triphosphate hydrolases"/>
    <property type="match status" value="1"/>
</dbReference>
<feature type="compositionally biased region" description="Low complexity" evidence="6">
    <location>
        <begin position="934"/>
        <end position="945"/>
    </location>
</feature>
<reference evidence="9" key="2">
    <citation type="submission" date="2015-01" db="EMBL/GenBank/DDBJ databases">
        <title>Evolutionary Origins and Diversification of the Mycorrhizal Mutualists.</title>
        <authorList>
            <consortium name="DOE Joint Genome Institute"/>
            <consortium name="Mycorrhizal Genomics Consortium"/>
            <person name="Kohler A."/>
            <person name="Kuo A."/>
            <person name="Nagy L.G."/>
            <person name="Floudas D."/>
            <person name="Copeland A."/>
            <person name="Barry K.W."/>
            <person name="Cichocki N."/>
            <person name="Veneault-Fourrey C."/>
            <person name="LaButti K."/>
            <person name="Lindquist E.A."/>
            <person name="Lipzen A."/>
            <person name="Lundell T."/>
            <person name="Morin E."/>
            <person name="Murat C."/>
            <person name="Riley R."/>
            <person name="Ohm R."/>
            <person name="Sun H."/>
            <person name="Tunlid A."/>
            <person name="Henrissat B."/>
            <person name="Grigoriev I.V."/>
            <person name="Hibbett D.S."/>
            <person name="Martin F."/>
        </authorList>
    </citation>
    <scope>NUCLEOTIDE SEQUENCE [LARGE SCALE GENOMIC DNA]</scope>
    <source>
        <strain evidence="9">F 1598</strain>
    </source>
</reference>
<feature type="domain" description="Kinesin motor" evidence="7">
    <location>
        <begin position="99"/>
        <end position="580"/>
    </location>
</feature>
<dbReference type="FunCoup" id="A0A0C3FMU6">
    <property type="interactions" value="159"/>
</dbReference>
<dbReference type="PANTHER" id="PTHR24115:SF1008">
    <property type="entry name" value="KINESIN-LIKE PROTEIN SUBITO"/>
    <property type="match status" value="1"/>
</dbReference>
<keyword evidence="2 5" id="KW-0547">Nucleotide-binding</keyword>
<sequence length="1020" mass="111874">MASGKAQQSRSASKPASPAPPARTTRAKAAAAAAATRAGTPTTGTPSMPARQPLLNRANSIDPNSAPPAPPKKPTAFPKPFKPIPKVATLSPSDADREPIMAYLRIRPHLGTDDPRSTPYLEPLSPISVRMTDPNHPSNPRSHLRPSSTTSTTSSLSTTPFSLYTFSHIFAPSTHQSEFFTKTTLPLVRDILNGQNALLFTYGVTNSGKTYTVQGGTAEGSAGILPRTLDVIFNSIEGLHSDGRYRPVRLHGVELADSSDTKHPPINLDVPSSEPALAQVLAEHLSTTSPADTDIDPTVLKLDRNYEYSIWLSYAEVYNERAYDLLESVNNIEHEEEEMKQPTTKSGLPRPAPYNPHPHPQTQTHPLLLTRKALPVKPSPASDTGTQTSSGKYIAGLRQFRVHSAAQAKRLLKLGQLHRRVFGTLANSQSSRSHGIVTIKVVRGHRGERNDPTALQISRLSLVDLAGSERTKYTHTTGDRLREAGSINKSLMVLGQCMEVMRANQRRLAQSLANAPRTDTRDVKRGLAVVPFRHSKLTEVLMDYFVGDGKAVMIVNVNPYDTGFDENSHVMKFAALAREVYTTPALAPVQRVPQGLIKAGGGSKLVPPVAEKPGEFAPVRRKVTISSAGPGRKYSEAHLEVLEEDEEIGDADEDDDDEPINPLVDALFDEVENLRMKLFESEMRCAIIEAETREEVMKEMEERMRSVEKMYARRLMNEVERSEMKNDAKIDMLHQSGLFGKAPAKSRARPSDISEDMEEEEVTQSMTTQDDDEHESMEVEELVSESDGDFDTSTEASASPSPSPLAAKSKGKNAQKYREIRQYVPDGPECLPLPSEASDDGIIDSDDESTEAISLTTEHTEDGSEEEEEDDDEEEEWVPPVIPTSKARASKATNSRFSSVSSAAVERAAVAPKTPKTRAPKGKVAKLQKEMQHLSLGGESDSDLSAYMPPSRKARRVLTSPVVDEEEESTSEDELATLKKKKTKQSGKKPATIEDVEQTPMRSQSNQNGKRKQTRGSSRQ</sequence>
<evidence type="ECO:0000259" key="7">
    <source>
        <dbReference type="PROSITE" id="PS50067"/>
    </source>
</evidence>
<dbReference type="GO" id="GO:0016887">
    <property type="term" value="F:ATP hydrolysis activity"/>
    <property type="evidence" value="ECO:0007669"/>
    <property type="project" value="TreeGrafter"/>
</dbReference>